<feature type="non-terminal residue" evidence="1">
    <location>
        <position position="96"/>
    </location>
</feature>
<name>A0AA36C4B0_9BILA</name>
<protein>
    <submittedName>
        <fullName evidence="1">Uncharacterized protein</fullName>
    </submittedName>
</protein>
<sequence length="96" mass="11322">MREEIAILEKCYTDERVANRQMANELKGKCLDNCYEYCRALRYQDHDITALMRELEEKIMELERRFPRDDPAVDDTSSDNLPASLMEMLCCAPKRV</sequence>
<reference evidence="1" key="1">
    <citation type="submission" date="2023-06" db="EMBL/GenBank/DDBJ databases">
        <authorList>
            <person name="Delattre M."/>
        </authorList>
    </citation>
    <scope>NUCLEOTIDE SEQUENCE</scope>
    <source>
        <strain evidence="1">AF72</strain>
    </source>
</reference>
<evidence type="ECO:0000313" key="1">
    <source>
        <dbReference type="EMBL" id="CAJ0558108.1"/>
    </source>
</evidence>
<gene>
    <name evidence="1" type="ORF">MSPICULIGERA_LOCUS845</name>
</gene>
<dbReference type="AlphaFoldDB" id="A0AA36C4B0"/>
<accession>A0AA36C4B0</accession>
<dbReference type="Proteomes" id="UP001177023">
    <property type="component" value="Unassembled WGS sequence"/>
</dbReference>
<organism evidence="1 2">
    <name type="scientific">Mesorhabditis spiculigera</name>
    <dbReference type="NCBI Taxonomy" id="96644"/>
    <lineage>
        <taxon>Eukaryota</taxon>
        <taxon>Metazoa</taxon>
        <taxon>Ecdysozoa</taxon>
        <taxon>Nematoda</taxon>
        <taxon>Chromadorea</taxon>
        <taxon>Rhabditida</taxon>
        <taxon>Rhabditina</taxon>
        <taxon>Rhabditomorpha</taxon>
        <taxon>Rhabditoidea</taxon>
        <taxon>Rhabditidae</taxon>
        <taxon>Mesorhabditinae</taxon>
        <taxon>Mesorhabditis</taxon>
    </lineage>
</organism>
<keyword evidence="2" id="KW-1185">Reference proteome</keyword>
<evidence type="ECO:0000313" key="2">
    <source>
        <dbReference type="Proteomes" id="UP001177023"/>
    </source>
</evidence>
<proteinExistence type="predicted"/>
<comment type="caution">
    <text evidence="1">The sequence shown here is derived from an EMBL/GenBank/DDBJ whole genome shotgun (WGS) entry which is preliminary data.</text>
</comment>
<dbReference type="EMBL" id="CATQJA010000209">
    <property type="protein sequence ID" value="CAJ0558108.1"/>
    <property type="molecule type" value="Genomic_DNA"/>
</dbReference>